<comment type="caution">
    <text evidence="1">The sequence shown here is derived from an EMBL/GenBank/DDBJ whole genome shotgun (WGS) entry which is preliminary data.</text>
</comment>
<evidence type="ECO:0000313" key="2">
    <source>
        <dbReference type="Proteomes" id="UP000198211"/>
    </source>
</evidence>
<proteinExistence type="predicted"/>
<dbReference type="Proteomes" id="UP000198211">
    <property type="component" value="Unassembled WGS sequence"/>
</dbReference>
<organism evidence="1 2">
    <name type="scientific">Phytophthora megakarya</name>
    <dbReference type="NCBI Taxonomy" id="4795"/>
    <lineage>
        <taxon>Eukaryota</taxon>
        <taxon>Sar</taxon>
        <taxon>Stramenopiles</taxon>
        <taxon>Oomycota</taxon>
        <taxon>Peronosporomycetes</taxon>
        <taxon>Peronosporales</taxon>
        <taxon>Peronosporaceae</taxon>
        <taxon>Phytophthora</taxon>
    </lineage>
</organism>
<reference evidence="2" key="1">
    <citation type="submission" date="2017-03" db="EMBL/GenBank/DDBJ databases">
        <title>Phytopthora megakarya and P. palmivora, two closely related causual agents of cacao black pod achieved similar genome size and gene model numbers by different mechanisms.</title>
        <authorList>
            <person name="Ali S."/>
            <person name="Shao J."/>
            <person name="Larry D.J."/>
            <person name="Kronmiller B."/>
            <person name="Shen D."/>
            <person name="Strem M.D."/>
            <person name="Melnick R.L."/>
            <person name="Guiltinan M.J."/>
            <person name="Tyler B.M."/>
            <person name="Meinhardt L.W."/>
            <person name="Bailey B.A."/>
        </authorList>
    </citation>
    <scope>NUCLEOTIDE SEQUENCE [LARGE SCALE GENOMIC DNA]</scope>
    <source>
        <strain evidence="2">zdho120</strain>
    </source>
</reference>
<protein>
    <submittedName>
        <fullName evidence="1">Uncharacterized protein</fullName>
    </submittedName>
</protein>
<gene>
    <name evidence="1" type="ORF">PHMEG_0001994</name>
</gene>
<sequence>MSLKASLPQQKVGNESVMDQSFSTVLEAQCRGVTPDLCIFQRLEVLRTRGAALKVVLLLEHIVLGALLQVSEPFGQFRELADRSFHIHAMARLLAVAFIQRFNLRRRLRQLARELPVVQTEALARPFEGHTHERKYAVL</sequence>
<keyword evidence="2" id="KW-1185">Reference proteome</keyword>
<evidence type="ECO:0000313" key="1">
    <source>
        <dbReference type="EMBL" id="OWZ23158.1"/>
    </source>
</evidence>
<accession>A0A225X1N3</accession>
<dbReference type="AlphaFoldDB" id="A0A225X1N3"/>
<dbReference type="EMBL" id="NBNE01000081">
    <property type="protein sequence ID" value="OWZ23158.1"/>
    <property type="molecule type" value="Genomic_DNA"/>
</dbReference>
<name>A0A225X1N3_9STRA</name>